<organism evidence="1 2">
    <name type="scientific">Aspergillus sclerotioniger CBS 115572</name>
    <dbReference type="NCBI Taxonomy" id="1450535"/>
    <lineage>
        <taxon>Eukaryota</taxon>
        <taxon>Fungi</taxon>
        <taxon>Dikarya</taxon>
        <taxon>Ascomycota</taxon>
        <taxon>Pezizomycotina</taxon>
        <taxon>Eurotiomycetes</taxon>
        <taxon>Eurotiomycetidae</taxon>
        <taxon>Eurotiales</taxon>
        <taxon>Aspergillaceae</taxon>
        <taxon>Aspergillus</taxon>
        <taxon>Aspergillus subgen. Circumdati</taxon>
    </lineage>
</organism>
<name>A0A317WVW8_9EURO</name>
<reference evidence="1 2" key="1">
    <citation type="submission" date="2016-12" db="EMBL/GenBank/DDBJ databases">
        <title>The genomes of Aspergillus section Nigri reveals drivers in fungal speciation.</title>
        <authorList>
            <consortium name="DOE Joint Genome Institute"/>
            <person name="Vesth T.C."/>
            <person name="Nybo J."/>
            <person name="Theobald S."/>
            <person name="Brandl J."/>
            <person name="Frisvad J.C."/>
            <person name="Nielsen K.F."/>
            <person name="Lyhne E.K."/>
            <person name="Kogle M.E."/>
            <person name="Kuo A."/>
            <person name="Riley R."/>
            <person name="Clum A."/>
            <person name="Nolan M."/>
            <person name="Lipzen A."/>
            <person name="Salamov A."/>
            <person name="Henrissat B."/>
            <person name="Wiebenga A."/>
            <person name="De Vries R.P."/>
            <person name="Grigoriev I.V."/>
            <person name="Mortensen U.H."/>
            <person name="Andersen M.R."/>
            <person name="Baker S.E."/>
        </authorList>
    </citation>
    <scope>NUCLEOTIDE SEQUENCE [LARGE SCALE GENOMIC DNA]</scope>
    <source>
        <strain evidence="1 2">CBS 115572</strain>
    </source>
</reference>
<gene>
    <name evidence="1" type="ORF">BO94DRAFT_565094</name>
</gene>
<accession>A0A317WVW8</accession>
<evidence type="ECO:0000313" key="1">
    <source>
        <dbReference type="EMBL" id="PWY90483.1"/>
    </source>
</evidence>
<dbReference type="Proteomes" id="UP000246702">
    <property type="component" value="Unassembled WGS sequence"/>
</dbReference>
<evidence type="ECO:0000313" key="2">
    <source>
        <dbReference type="Proteomes" id="UP000246702"/>
    </source>
</evidence>
<dbReference type="GeneID" id="37116616"/>
<dbReference type="RefSeq" id="XP_025468861.1">
    <property type="nucleotide sequence ID" value="XM_025614473.1"/>
</dbReference>
<keyword evidence="2" id="KW-1185">Reference proteome</keyword>
<protein>
    <submittedName>
        <fullName evidence="1">Uncharacterized protein</fullName>
    </submittedName>
</protein>
<proteinExistence type="predicted"/>
<dbReference type="AlphaFoldDB" id="A0A317WVW8"/>
<dbReference type="EMBL" id="MSFK01000010">
    <property type="protein sequence ID" value="PWY90483.1"/>
    <property type="molecule type" value="Genomic_DNA"/>
</dbReference>
<dbReference type="OrthoDB" id="4499271at2759"/>
<sequence length="205" mass="22836">MSTFRFNGQDLSNNLVNLISSILNDAGVPNLLWVNYLLTVYGVPAIVDANVVSYMFLCQGVSSIVPDALTETDFSTSSHAGFLACTQGLKCPYSIASQGMSTVAHLHINDELVISLYRKSDMLWDFPDFNIATNSADITSASNIQLSPARLGPVRYCEAVVLRLCRDHDSPREPYRMTMLTYVVEYVDGTDSFHEECLKEDNRKF</sequence>
<comment type="caution">
    <text evidence="1">The sequence shown here is derived from an EMBL/GenBank/DDBJ whole genome shotgun (WGS) entry which is preliminary data.</text>
</comment>